<dbReference type="CDD" id="cd00082">
    <property type="entry name" value="HisKA"/>
    <property type="match status" value="1"/>
</dbReference>
<keyword evidence="10" id="KW-0067">ATP-binding</keyword>
<keyword evidence="7 14" id="KW-0812">Transmembrane</keyword>
<feature type="domain" description="Histidine kinase" evidence="15">
    <location>
        <begin position="239"/>
        <end position="452"/>
    </location>
</feature>
<protein>
    <recommendedName>
        <fullName evidence="3">histidine kinase</fullName>
        <ecNumber evidence="3">2.7.13.3</ecNumber>
    </recommendedName>
</protein>
<dbReference type="Gene3D" id="1.10.287.130">
    <property type="match status" value="1"/>
</dbReference>
<dbReference type="PROSITE" id="PS50109">
    <property type="entry name" value="HIS_KIN"/>
    <property type="match status" value="1"/>
</dbReference>
<keyword evidence="8" id="KW-0547">Nucleotide-binding</keyword>
<evidence type="ECO:0000256" key="9">
    <source>
        <dbReference type="ARBA" id="ARBA00022777"/>
    </source>
</evidence>
<dbReference type="PANTHER" id="PTHR45436:SF5">
    <property type="entry name" value="SENSOR HISTIDINE KINASE TRCS"/>
    <property type="match status" value="1"/>
</dbReference>
<dbReference type="GO" id="GO:0000155">
    <property type="term" value="F:phosphorelay sensor kinase activity"/>
    <property type="evidence" value="ECO:0007669"/>
    <property type="project" value="InterPro"/>
</dbReference>
<organism evidence="17 18">
    <name type="scientific">Paenibacillus uliginis N3/975</name>
    <dbReference type="NCBI Taxonomy" id="1313296"/>
    <lineage>
        <taxon>Bacteria</taxon>
        <taxon>Bacillati</taxon>
        <taxon>Bacillota</taxon>
        <taxon>Bacilli</taxon>
        <taxon>Bacillales</taxon>
        <taxon>Paenibacillaceae</taxon>
        <taxon>Paenibacillus</taxon>
    </lineage>
</organism>
<dbReference type="EMBL" id="LT840184">
    <property type="protein sequence ID" value="SMF87241.1"/>
    <property type="molecule type" value="Genomic_DNA"/>
</dbReference>
<evidence type="ECO:0000313" key="17">
    <source>
        <dbReference type="EMBL" id="SMF87241.1"/>
    </source>
</evidence>
<dbReference type="Gene3D" id="6.10.340.10">
    <property type="match status" value="1"/>
</dbReference>
<accession>A0A1X7HJZ9</accession>
<evidence type="ECO:0000256" key="14">
    <source>
        <dbReference type="SAM" id="Phobius"/>
    </source>
</evidence>
<dbReference type="SUPFAM" id="SSF47384">
    <property type="entry name" value="Homodimeric domain of signal transducing histidine kinase"/>
    <property type="match status" value="1"/>
</dbReference>
<comment type="subcellular location">
    <subcellularLocation>
        <location evidence="2">Cell membrane</location>
        <topology evidence="2">Multi-pass membrane protein</topology>
    </subcellularLocation>
</comment>
<dbReference type="EC" id="2.7.13.3" evidence="3"/>
<dbReference type="Proteomes" id="UP000192940">
    <property type="component" value="Chromosome I"/>
</dbReference>
<dbReference type="RefSeq" id="WP_208914497.1">
    <property type="nucleotide sequence ID" value="NZ_LT840184.1"/>
</dbReference>
<dbReference type="InterPro" id="IPR050428">
    <property type="entry name" value="TCS_sensor_his_kinase"/>
</dbReference>
<reference evidence="17 18" key="1">
    <citation type="submission" date="2017-04" db="EMBL/GenBank/DDBJ databases">
        <authorList>
            <person name="Afonso C.L."/>
            <person name="Miller P.J."/>
            <person name="Scott M.A."/>
            <person name="Spackman E."/>
            <person name="Goraichik I."/>
            <person name="Dimitrov K.M."/>
            <person name="Suarez D.L."/>
            <person name="Swayne D.E."/>
        </authorList>
    </citation>
    <scope>NUCLEOTIDE SEQUENCE [LARGE SCALE GENOMIC DNA]</scope>
    <source>
        <strain evidence="17 18">N3/975</strain>
    </source>
</reference>
<evidence type="ECO:0000256" key="1">
    <source>
        <dbReference type="ARBA" id="ARBA00000085"/>
    </source>
</evidence>
<dbReference type="FunFam" id="1.10.287.130:FF:000001">
    <property type="entry name" value="Two-component sensor histidine kinase"/>
    <property type="match status" value="1"/>
</dbReference>
<dbReference type="GO" id="GO:0005524">
    <property type="term" value="F:ATP binding"/>
    <property type="evidence" value="ECO:0007669"/>
    <property type="project" value="UniProtKB-KW"/>
</dbReference>
<evidence type="ECO:0000256" key="5">
    <source>
        <dbReference type="ARBA" id="ARBA00022553"/>
    </source>
</evidence>
<feature type="transmembrane region" description="Helical" evidence="14">
    <location>
        <begin position="7"/>
        <end position="30"/>
    </location>
</feature>
<keyword evidence="18" id="KW-1185">Reference proteome</keyword>
<dbReference type="SMART" id="SM00304">
    <property type="entry name" value="HAMP"/>
    <property type="match status" value="1"/>
</dbReference>
<dbReference type="AlphaFoldDB" id="A0A1X7HJZ9"/>
<keyword evidence="9 17" id="KW-0418">Kinase</keyword>
<evidence type="ECO:0000256" key="8">
    <source>
        <dbReference type="ARBA" id="ARBA00022741"/>
    </source>
</evidence>
<gene>
    <name evidence="17" type="ORF">SAMN05661091_3669</name>
</gene>
<dbReference type="CDD" id="cd00075">
    <property type="entry name" value="HATPase"/>
    <property type="match status" value="1"/>
</dbReference>
<evidence type="ECO:0000259" key="15">
    <source>
        <dbReference type="PROSITE" id="PS50109"/>
    </source>
</evidence>
<dbReference type="InterPro" id="IPR003660">
    <property type="entry name" value="HAMP_dom"/>
</dbReference>
<evidence type="ECO:0000313" key="18">
    <source>
        <dbReference type="Proteomes" id="UP000192940"/>
    </source>
</evidence>
<keyword evidence="4" id="KW-1003">Cell membrane</keyword>
<keyword evidence="12" id="KW-0902">Two-component regulatory system</keyword>
<dbReference type="PROSITE" id="PS50885">
    <property type="entry name" value="HAMP"/>
    <property type="match status" value="1"/>
</dbReference>
<dbReference type="InterPro" id="IPR003661">
    <property type="entry name" value="HisK_dim/P_dom"/>
</dbReference>
<keyword evidence="5" id="KW-0597">Phosphoprotein</keyword>
<evidence type="ECO:0000256" key="3">
    <source>
        <dbReference type="ARBA" id="ARBA00012438"/>
    </source>
</evidence>
<evidence type="ECO:0000256" key="7">
    <source>
        <dbReference type="ARBA" id="ARBA00022692"/>
    </source>
</evidence>
<dbReference type="InterPro" id="IPR005467">
    <property type="entry name" value="His_kinase_dom"/>
</dbReference>
<dbReference type="Pfam" id="PF00512">
    <property type="entry name" value="HisKA"/>
    <property type="match status" value="1"/>
</dbReference>
<evidence type="ECO:0000259" key="16">
    <source>
        <dbReference type="PROSITE" id="PS50885"/>
    </source>
</evidence>
<dbReference type="STRING" id="1313296.SAMN05661091_3669"/>
<evidence type="ECO:0000256" key="2">
    <source>
        <dbReference type="ARBA" id="ARBA00004651"/>
    </source>
</evidence>
<dbReference type="Pfam" id="PF00672">
    <property type="entry name" value="HAMP"/>
    <property type="match status" value="1"/>
</dbReference>
<dbReference type="InterPro" id="IPR036890">
    <property type="entry name" value="HATPase_C_sf"/>
</dbReference>
<dbReference type="InterPro" id="IPR004358">
    <property type="entry name" value="Sig_transdc_His_kin-like_C"/>
</dbReference>
<evidence type="ECO:0000256" key="13">
    <source>
        <dbReference type="ARBA" id="ARBA00023136"/>
    </source>
</evidence>
<dbReference type="SUPFAM" id="SSF55874">
    <property type="entry name" value="ATPase domain of HSP90 chaperone/DNA topoisomerase II/histidine kinase"/>
    <property type="match status" value="1"/>
</dbReference>
<evidence type="ECO:0000256" key="11">
    <source>
        <dbReference type="ARBA" id="ARBA00022989"/>
    </source>
</evidence>
<dbReference type="SMART" id="SM00387">
    <property type="entry name" value="HATPase_c"/>
    <property type="match status" value="1"/>
</dbReference>
<comment type="catalytic activity">
    <reaction evidence="1">
        <text>ATP + protein L-histidine = ADP + protein N-phospho-L-histidine.</text>
        <dbReference type="EC" id="2.7.13.3"/>
    </reaction>
</comment>
<evidence type="ECO:0000256" key="4">
    <source>
        <dbReference type="ARBA" id="ARBA00022475"/>
    </source>
</evidence>
<name>A0A1X7HJZ9_9BACL</name>
<keyword evidence="11 14" id="KW-1133">Transmembrane helix</keyword>
<dbReference type="CDD" id="cd06225">
    <property type="entry name" value="HAMP"/>
    <property type="match status" value="1"/>
</dbReference>
<keyword evidence="13 14" id="KW-0472">Membrane</keyword>
<dbReference type="Pfam" id="PF02518">
    <property type="entry name" value="HATPase_c"/>
    <property type="match status" value="1"/>
</dbReference>
<dbReference type="PANTHER" id="PTHR45436">
    <property type="entry name" value="SENSOR HISTIDINE KINASE YKOH"/>
    <property type="match status" value="1"/>
</dbReference>
<feature type="domain" description="HAMP" evidence="16">
    <location>
        <begin position="177"/>
        <end position="231"/>
    </location>
</feature>
<dbReference type="InterPro" id="IPR036097">
    <property type="entry name" value="HisK_dim/P_sf"/>
</dbReference>
<dbReference type="FunFam" id="3.30.565.10:FF:000006">
    <property type="entry name" value="Sensor histidine kinase WalK"/>
    <property type="match status" value="1"/>
</dbReference>
<sequence length="466" mass="52395">MRLRSKIYLYSSVLFSVLLIAVNLSVYILFDHMSVSNEMERVEAETESIVKGVQRSAGSIPPDDLLRVYAPLDGMLRIVKPDGTSSPPVTTSSEQKLSELKYVYEVDRKTERIRVSQTGYVWVSVPVIWPDGEVVNVQVVESMAETESRLKILRSVLIGVTLIALIPAILSSRILADRMMKPITSMIRTMKDILRSGRFKRLSLGGPSKDELTEMGETFNRMIDMLESSFERQERFVSDASHELKTPLTIIESYASLLKRRGRERPELFDEAVEAILSESVRMREMTEQLLMLARKPEQWNVALEAVDLTKLAEDSVRAFRSAYHREISLVAEKPTWQNTDQSKLKQLLFILLDNARKYSEAAITVSVGGNYREQWITVTDQGIGIPKEEMNKVFDRFYRIDPARTRMSSAGGSGLGLSLAKDIAGVIGARIELESEENKGTTASVIFPIDGEPGLVNRLPAKARS</sequence>
<proteinExistence type="predicted"/>
<dbReference type="SMART" id="SM00388">
    <property type="entry name" value="HisKA"/>
    <property type="match status" value="1"/>
</dbReference>
<dbReference type="GO" id="GO:0005886">
    <property type="term" value="C:plasma membrane"/>
    <property type="evidence" value="ECO:0007669"/>
    <property type="project" value="UniProtKB-SubCell"/>
</dbReference>
<evidence type="ECO:0000256" key="10">
    <source>
        <dbReference type="ARBA" id="ARBA00022840"/>
    </source>
</evidence>
<keyword evidence="6" id="KW-0808">Transferase</keyword>
<evidence type="ECO:0000256" key="12">
    <source>
        <dbReference type="ARBA" id="ARBA00023012"/>
    </source>
</evidence>
<dbReference type="Gene3D" id="3.30.565.10">
    <property type="entry name" value="Histidine kinase-like ATPase, C-terminal domain"/>
    <property type="match status" value="1"/>
</dbReference>
<dbReference type="PRINTS" id="PR00344">
    <property type="entry name" value="BCTRLSENSOR"/>
</dbReference>
<dbReference type="InterPro" id="IPR003594">
    <property type="entry name" value="HATPase_dom"/>
</dbReference>
<evidence type="ECO:0000256" key="6">
    <source>
        <dbReference type="ARBA" id="ARBA00022679"/>
    </source>
</evidence>